<dbReference type="GeneID" id="37266944"/>
<keyword evidence="3" id="KW-1185">Reference proteome</keyword>
<reference evidence="2 3" key="1">
    <citation type="journal article" date="2018" name="Mol. Biol. Evol.">
        <title>Broad Genomic Sampling Reveals a Smut Pathogenic Ancestry of the Fungal Clade Ustilaginomycotina.</title>
        <authorList>
            <person name="Kijpornyongpan T."/>
            <person name="Mondo S.J."/>
            <person name="Barry K."/>
            <person name="Sandor L."/>
            <person name="Lee J."/>
            <person name="Lipzen A."/>
            <person name="Pangilinan J."/>
            <person name="LaButti K."/>
            <person name="Hainaut M."/>
            <person name="Henrissat B."/>
            <person name="Grigoriev I.V."/>
            <person name="Spatafora J.W."/>
            <person name="Aime M.C."/>
        </authorList>
    </citation>
    <scope>NUCLEOTIDE SEQUENCE [LARGE SCALE GENOMIC DNA]</scope>
    <source>
        <strain evidence="2 3">MCA 4186</strain>
    </source>
</reference>
<protein>
    <submittedName>
        <fullName evidence="2">Uncharacterized protein</fullName>
    </submittedName>
</protein>
<evidence type="ECO:0000256" key="1">
    <source>
        <dbReference type="SAM" id="MobiDB-lite"/>
    </source>
</evidence>
<dbReference type="EMBL" id="KZ819285">
    <property type="protein sequence ID" value="PWO00609.1"/>
    <property type="molecule type" value="Genomic_DNA"/>
</dbReference>
<dbReference type="RefSeq" id="XP_025600887.1">
    <property type="nucleotide sequence ID" value="XM_025739398.1"/>
</dbReference>
<evidence type="ECO:0000313" key="3">
    <source>
        <dbReference type="Proteomes" id="UP000245946"/>
    </source>
</evidence>
<dbReference type="AlphaFoldDB" id="A0A316ZHU2"/>
<evidence type="ECO:0000313" key="2">
    <source>
        <dbReference type="EMBL" id="PWO00609.1"/>
    </source>
</evidence>
<dbReference type="Proteomes" id="UP000245946">
    <property type="component" value="Unassembled WGS sequence"/>
</dbReference>
<name>A0A316ZHU2_9BASI</name>
<organism evidence="2 3">
    <name type="scientific">Tilletiopsis washingtonensis</name>
    <dbReference type="NCBI Taxonomy" id="58919"/>
    <lineage>
        <taxon>Eukaryota</taxon>
        <taxon>Fungi</taxon>
        <taxon>Dikarya</taxon>
        <taxon>Basidiomycota</taxon>
        <taxon>Ustilaginomycotina</taxon>
        <taxon>Exobasidiomycetes</taxon>
        <taxon>Entylomatales</taxon>
        <taxon>Entylomatales incertae sedis</taxon>
        <taxon>Tilletiopsis</taxon>
    </lineage>
</organism>
<accession>A0A316ZHU2</accession>
<gene>
    <name evidence="2" type="ORF">FA09DRAFT_192689</name>
</gene>
<proteinExistence type="predicted"/>
<feature type="compositionally biased region" description="Low complexity" evidence="1">
    <location>
        <begin position="96"/>
        <end position="108"/>
    </location>
</feature>
<sequence length="157" mass="17227">MQARRRPSLPSVVVCMQSVAMYTDVGRCLCMLEPRANTLETCRHDCTTSTALQQHGVCVVARCVRALACPTTTARRRRRRPNEHATQASSPRDDTSMSCPSSSPSFTSLHYPRDRRRQHAASFSVVCVVAGSPRRPGFDVTPDLACACALLTEKSST</sequence>
<feature type="region of interest" description="Disordered" evidence="1">
    <location>
        <begin position="74"/>
        <end position="113"/>
    </location>
</feature>